<keyword evidence="2" id="KW-1185">Reference proteome</keyword>
<dbReference type="Gene3D" id="3.40.50.1860">
    <property type="match status" value="1"/>
</dbReference>
<gene>
    <name evidence="1" type="ORF">CLORY_41000</name>
</gene>
<evidence type="ECO:0000313" key="2">
    <source>
        <dbReference type="Proteomes" id="UP000190080"/>
    </source>
</evidence>
<dbReference type="Proteomes" id="UP000190080">
    <property type="component" value="Unassembled WGS sequence"/>
</dbReference>
<name>A0A1V4IBT5_9CLOT</name>
<sequence>MIFEDIIYGERGVKSGIIAENKSKLDYAIKCLKEAGADIVLGSCSELQMIQRSNFEIGYLDIFDITINKIVNKYYNDL</sequence>
<dbReference type="STRING" id="1450648.CLORY_41000"/>
<reference evidence="1 2" key="1">
    <citation type="submission" date="2017-03" db="EMBL/GenBank/DDBJ databases">
        <title>Genome sequence of Clostridium oryzae DSM 28571.</title>
        <authorList>
            <person name="Poehlein A."/>
            <person name="Daniel R."/>
        </authorList>
    </citation>
    <scope>NUCLEOTIDE SEQUENCE [LARGE SCALE GENOMIC DNA]</scope>
    <source>
        <strain evidence="1 2">DSM 28571</strain>
    </source>
</reference>
<organism evidence="1 2">
    <name type="scientific">Clostridium oryzae</name>
    <dbReference type="NCBI Taxonomy" id="1450648"/>
    <lineage>
        <taxon>Bacteria</taxon>
        <taxon>Bacillati</taxon>
        <taxon>Bacillota</taxon>
        <taxon>Clostridia</taxon>
        <taxon>Eubacteriales</taxon>
        <taxon>Clostridiaceae</taxon>
        <taxon>Clostridium</taxon>
    </lineage>
</organism>
<dbReference type="AlphaFoldDB" id="A0A1V4IBT5"/>
<evidence type="ECO:0008006" key="3">
    <source>
        <dbReference type="Google" id="ProtNLM"/>
    </source>
</evidence>
<comment type="caution">
    <text evidence="1">The sequence shown here is derived from an EMBL/GenBank/DDBJ whole genome shotgun (WGS) entry which is preliminary data.</text>
</comment>
<protein>
    <recommendedName>
        <fullName evidence="3">Aspartate racemase</fullName>
    </recommendedName>
</protein>
<dbReference type="EMBL" id="MZGV01000084">
    <property type="protein sequence ID" value="OPJ57451.1"/>
    <property type="molecule type" value="Genomic_DNA"/>
</dbReference>
<dbReference type="GO" id="GO:0016855">
    <property type="term" value="F:racemase and epimerase activity, acting on amino acids and derivatives"/>
    <property type="evidence" value="ECO:0007669"/>
    <property type="project" value="InterPro"/>
</dbReference>
<evidence type="ECO:0000313" key="1">
    <source>
        <dbReference type="EMBL" id="OPJ57451.1"/>
    </source>
</evidence>
<proteinExistence type="predicted"/>
<dbReference type="InterPro" id="IPR001920">
    <property type="entry name" value="Asp/Glu_race"/>
</dbReference>
<accession>A0A1V4IBT5</accession>